<comment type="similarity">
    <text evidence="1">Belongs to the universal stress protein A family.</text>
</comment>
<sequence>MQKITAFIDGSFYAASVIDHAAWAAQRLKMPISLVHVMGRRNEVSSQPADLSGSIKLGARTELLDKLAKLDGERAVLGRERGRAILDDGQARLAKANQDIEIFTKLRNGDLVEAVQDLADETRFAIIGKRGEAADFATKHLGSNLERLVRTSTRPVLVVSRAFKPIRRFLLAYDGGQSSIRAVNRMVEGSVLDGLECHILKVGPAATDVGKDLDSASQALRDAGYIVKEHLMQGEPEAVIAKAVTDLDVDMLVLGKSGHSRFRQLFIGSTTLELMRTCHVPVLVFP</sequence>
<evidence type="ECO:0000259" key="2">
    <source>
        <dbReference type="Pfam" id="PF00582"/>
    </source>
</evidence>
<gene>
    <name evidence="3" type="ORF">EEB11_17415</name>
</gene>
<dbReference type="RefSeq" id="WP_135433529.1">
    <property type="nucleotide sequence ID" value="NZ_RPEM01000016.1"/>
</dbReference>
<dbReference type="EMBL" id="RPEM01000016">
    <property type="protein sequence ID" value="TGD41711.1"/>
    <property type="molecule type" value="Genomic_DNA"/>
</dbReference>
<dbReference type="PRINTS" id="PR01438">
    <property type="entry name" value="UNVRSLSTRESS"/>
</dbReference>
<organism evidence="3 4">
    <name type="scientific">Pseudotabrizicola sediminis</name>
    <dbReference type="NCBI Taxonomy" id="2486418"/>
    <lineage>
        <taxon>Bacteria</taxon>
        <taxon>Pseudomonadati</taxon>
        <taxon>Pseudomonadota</taxon>
        <taxon>Alphaproteobacteria</taxon>
        <taxon>Rhodobacterales</taxon>
        <taxon>Paracoccaceae</taxon>
        <taxon>Pseudotabrizicola</taxon>
    </lineage>
</organism>
<keyword evidence="4" id="KW-1185">Reference proteome</keyword>
<dbReference type="SUPFAM" id="SSF52402">
    <property type="entry name" value="Adenine nucleotide alpha hydrolases-like"/>
    <property type="match status" value="2"/>
</dbReference>
<dbReference type="PANTHER" id="PTHR46268">
    <property type="entry name" value="STRESS RESPONSE PROTEIN NHAX"/>
    <property type="match status" value="1"/>
</dbReference>
<reference evidence="3 4" key="1">
    <citation type="submission" date="2018-11" db="EMBL/GenBank/DDBJ databases">
        <title>Tabrizicola sp. isolated from sediment of alpine lake.</title>
        <authorList>
            <person name="Liu Z."/>
        </authorList>
    </citation>
    <scope>NUCLEOTIDE SEQUENCE [LARGE SCALE GENOMIC DNA]</scope>
    <source>
        <strain evidence="3 4">DRYC-M-16</strain>
    </source>
</reference>
<feature type="domain" description="UspA" evidence="2">
    <location>
        <begin position="2"/>
        <end position="159"/>
    </location>
</feature>
<dbReference type="InterPro" id="IPR006015">
    <property type="entry name" value="Universal_stress_UspA"/>
</dbReference>
<name>A0ABY2KHF7_9RHOB</name>
<comment type="caution">
    <text evidence="3">The sequence shown here is derived from an EMBL/GenBank/DDBJ whole genome shotgun (WGS) entry which is preliminary data.</text>
</comment>
<protein>
    <submittedName>
        <fullName evidence="3">Universal stress protein</fullName>
    </submittedName>
</protein>
<dbReference type="PANTHER" id="PTHR46268:SF15">
    <property type="entry name" value="UNIVERSAL STRESS PROTEIN HP_0031"/>
    <property type="match status" value="1"/>
</dbReference>
<evidence type="ECO:0000256" key="1">
    <source>
        <dbReference type="ARBA" id="ARBA00008791"/>
    </source>
</evidence>
<dbReference type="Proteomes" id="UP000297741">
    <property type="component" value="Unassembled WGS sequence"/>
</dbReference>
<dbReference type="Pfam" id="PF00582">
    <property type="entry name" value="Usp"/>
    <property type="match status" value="2"/>
</dbReference>
<accession>A0ABY2KHF7</accession>
<evidence type="ECO:0000313" key="3">
    <source>
        <dbReference type="EMBL" id="TGD41711.1"/>
    </source>
</evidence>
<dbReference type="CDD" id="cd00293">
    <property type="entry name" value="USP-like"/>
    <property type="match status" value="2"/>
</dbReference>
<feature type="domain" description="UspA" evidence="2">
    <location>
        <begin position="168"/>
        <end position="286"/>
    </location>
</feature>
<proteinExistence type="inferred from homology"/>
<dbReference type="InterPro" id="IPR006016">
    <property type="entry name" value="UspA"/>
</dbReference>
<dbReference type="Gene3D" id="3.40.50.12370">
    <property type="match status" value="1"/>
</dbReference>
<evidence type="ECO:0000313" key="4">
    <source>
        <dbReference type="Proteomes" id="UP000297741"/>
    </source>
</evidence>